<evidence type="ECO:0000256" key="1">
    <source>
        <dbReference type="SAM" id="MobiDB-lite"/>
    </source>
</evidence>
<evidence type="ECO:0000313" key="3">
    <source>
        <dbReference type="Proteomes" id="UP001208570"/>
    </source>
</evidence>
<sequence>MERSLLIINHDDVIFEVRMITRCVNHYPDDISVNHYPDDIRKNKVAPEFSEDITDRRESIVLRKASSTFVKAKKNFSIMATANATNFIPSFQELPVPEEPNRLDLDSDSDDEESHA</sequence>
<evidence type="ECO:0000313" key="2">
    <source>
        <dbReference type="EMBL" id="KAK2169487.1"/>
    </source>
</evidence>
<feature type="compositionally biased region" description="Acidic residues" evidence="1">
    <location>
        <begin position="106"/>
        <end position="116"/>
    </location>
</feature>
<accession>A0AAD9KE51</accession>
<feature type="region of interest" description="Disordered" evidence="1">
    <location>
        <begin position="93"/>
        <end position="116"/>
    </location>
</feature>
<organism evidence="2 3">
    <name type="scientific">Paralvinella palmiformis</name>
    <dbReference type="NCBI Taxonomy" id="53620"/>
    <lineage>
        <taxon>Eukaryota</taxon>
        <taxon>Metazoa</taxon>
        <taxon>Spiralia</taxon>
        <taxon>Lophotrochozoa</taxon>
        <taxon>Annelida</taxon>
        <taxon>Polychaeta</taxon>
        <taxon>Sedentaria</taxon>
        <taxon>Canalipalpata</taxon>
        <taxon>Terebellida</taxon>
        <taxon>Terebelliformia</taxon>
        <taxon>Alvinellidae</taxon>
        <taxon>Paralvinella</taxon>
    </lineage>
</organism>
<dbReference type="EMBL" id="JAODUP010000009">
    <property type="protein sequence ID" value="KAK2169487.1"/>
    <property type="molecule type" value="Genomic_DNA"/>
</dbReference>
<keyword evidence="3" id="KW-1185">Reference proteome</keyword>
<comment type="caution">
    <text evidence="2">The sequence shown here is derived from an EMBL/GenBank/DDBJ whole genome shotgun (WGS) entry which is preliminary data.</text>
</comment>
<protein>
    <submittedName>
        <fullName evidence="2">Uncharacterized protein</fullName>
    </submittedName>
</protein>
<dbReference type="Proteomes" id="UP001208570">
    <property type="component" value="Unassembled WGS sequence"/>
</dbReference>
<reference evidence="2" key="1">
    <citation type="journal article" date="2023" name="Mol. Biol. Evol.">
        <title>Third-Generation Sequencing Reveals the Adaptive Role of the Epigenome in Three Deep-Sea Polychaetes.</title>
        <authorList>
            <person name="Perez M."/>
            <person name="Aroh O."/>
            <person name="Sun Y."/>
            <person name="Lan Y."/>
            <person name="Juniper S.K."/>
            <person name="Young C.R."/>
            <person name="Angers B."/>
            <person name="Qian P.Y."/>
        </authorList>
    </citation>
    <scope>NUCLEOTIDE SEQUENCE</scope>
    <source>
        <strain evidence="2">P08H-3</strain>
    </source>
</reference>
<gene>
    <name evidence="2" type="ORF">LSH36_9g02035</name>
</gene>
<name>A0AAD9KE51_9ANNE</name>
<proteinExistence type="predicted"/>
<dbReference type="AlphaFoldDB" id="A0AAD9KE51"/>